<dbReference type="RefSeq" id="WP_079422289.1">
    <property type="nucleotide sequence ID" value="NZ_MZGV01000006.1"/>
</dbReference>
<feature type="domain" description="G5" evidence="3">
    <location>
        <begin position="378"/>
        <end position="457"/>
    </location>
</feature>
<evidence type="ECO:0000313" key="4">
    <source>
        <dbReference type="EMBL" id="OPJ63980.1"/>
    </source>
</evidence>
<dbReference type="Gene3D" id="2.20.230.10">
    <property type="entry name" value="Resuscitation-promoting factor rpfb"/>
    <property type="match status" value="1"/>
</dbReference>
<accession>A0A1V4IVX4</accession>
<sequence length="457" mass="52390">MVRGSYRITISAKIIILQILLFSLGAMCGLTWEICRYNKKWDSLLYRRLEVNDLHLRGRSVKEDKALIKSRYIDPLMKRDIKIITDDKSYKLHISKIVRKYSIESKIDKLEQLNGQPTIYEKIKLIKKGINQIYSVNFIYNEDYIDSFVNRIEKDINAEPVNANIVEKGHGSIEINPDINGRKLDKEKLEKELKEEVRSKNTKNMIIRAHTIEYTAPITVNKLSVINTRIASFTTDFSSSPDGRCRNIELSSKSINGRLIMPGQNFSFNAAVGKRTTERGYRTAPVLADGRVDSGIGGGICQVSSTLYNAILRSGIKPFEREHHTIPSSYVKLGLDATVSWNDIDFKFKNTLRYPIYVEAHTENKKLQINIYSNSSLLKRKYVILNNVYKVIPCLTKNIKDPRLPKGKIVFVQAGHDGYAVKVKRDVYENNKLVKCETISNDMYTEIPRIQKIGSRD</sequence>
<dbReference type="PANTHER" id="PTHR35788">
    <property type="entry name" value="EXPORTED PROTEIN-RELATED"/>
    <property type="match status" value="1"/>
</dbReference>
<dbReference type="Pfam" id="PF07501">
    <property type="entry name" value="G5"/>
    <property type="match status" value="1"/>
</dbReference>
<name>A0A1V4IVX4_9CLOT</name>
<keyword evidence="2" id="KW-0472">Membrane</keyword>
<keyword evidence="1" id="KW-0732">Signal</keyword>
<organism evidence="4 5">
    <name type="scientific">Clostridium oryzae</name>
    <dbReference type="NCBI Taxonomy" id="1450648"/>
    <lineage>
        <taxon>Bacteria</taxon>
        <taxon>Bacillati</taxon>
        <taxon>Bacillota</taxon>
        <taxon>Clostridia</taxon>
        <taxon>Eubacteriales</taxon>
        <taxon>Clostridiaceae</taxon>
        <taxon>Clostridium</taxon>
    </lineage>
</organism>
<dbReference type="AlphaFoldDB" id="A0A1V4IVX4"/>
<protein>
    <submittedName>
        <fullName evidence="4">Vancomycin B-type resistance protein VanW</fullName>
    </submittedName>
</protein>
<dbReference type="InterPro" id="IPR011098">
    <property type="entry name" value="G5_dom"/>
</dbReference>
<dbReference type="InterPro" id="IPR022029">
    <property type="entry name" value="YoaR-like_PG-bd"/>
</dbReference>
<dbReference type="InterPro" id="IPR007391">
    <property type="entry name" value="Vancomycin_resist_VanW"/>
</dbReference>
<keyword evidence="2" id="KW-1133">Transmembrane helix</keyword>
<evidence type="ECO:0000256" key="1">
    <source>
        <dbReference type="ARBA" id="ARBA00022729"/>
    </source>
</evidence>
<dbReference type="STRING" id="1450648.CLORY_08520"/>
<gene>
    <name evidence="4" type="primary">vanW_1</name>
    <name evidence="4" type="ORF">CLORY_08520</name>
</gene>
<dbReference type="OrthoDB" id="9797191at2"/>
<evidence type="ECO:0000256" key="2">
    <source>
        <dbReference type="SAM" id="Phobius"/>
    </source>
</evidence>
<dbReference type="PANTHER" id="PTHR35788:SF1">
    <property type="entry name" value="EXPORTED PROTEIN"/>
    <property type="match status" value="1"/>
</dbReference>
<comment type="caution">
    <text evidence="4">The sequence shown here is derived from an EMBL/GenBank/DDBJ whole genome shotgun (WGS) entry which is preliminary data.</text>
</comment>
<proteinExistence type="predicted"/>
<keyword evidence="5" id="KW-1185">Reference proteome</keyword>
<dbReference type="EMBL" id="MZGV01000006">
    <property type="protein sequence ID" value="OPJ63980.1"/>
    <property type="molecule type" value="Genomic_DNA"/>
</dbReference>
<evidence type="ECO:0000313" key="5">
    <source>
        <dbReference type="Proteomes" id="UP000190080"/>
    </source>
</evidence>
<dbReference type="SMART" id="SM01208">
    <property type="entry name" value="G5"/>
    <property type="match status" value="1"/>
</dbReference>
<evidence type="ECO:0000259" key="3">
    <source>
        <dbReference type="PROSITE" id="PS51109"/>
    </source>
</evidence>
<dbReference type="Proteomes" id="UP000190080">
    <property type="component" value="Unassembled WGS sequence"/>
</dbReference>
<dbReference type="PROSITE" id="PS51109">
    <property type="entry name" value="G5"/>
    <property type="match status" value="1"/>
</dbReference>
<reference evidence="4 5" key="1">
    <citation type="submission" date="2017-03" db="EMBL/GenBank/DDBJ databases">
        <title>Genome sequence of Clostridium oryzae DSM 28571.</title>
        <authorList>
            <person name="Poehlein A."/>
            <person name="Daniel R."/>
        </authorList>
    </citation>
    <scope>NUCLEOTIDE SEQUENCE [LARGE SCALE GENOMIC DNA]</scope>
    <source>
        <strain evidence="4 5">DSM 28571</strain>
    </source>
</reference>
<feature type="transmembrane region" description="Helical" evidence="2">
    <location>
        <begin position="12"/>
        <end position="32"/>
    </location>
</feature>
<dbReference type="Pfam" id="PF12229">
    <property type="entry name" value="PG_binding_4"/>
    <property type="match status" value="1"/>
</dbReference>
<keyword evidence="2" id="KW-0812">Transmembrane</keyword>
<dbReference type="InterPro" id="IPR052913">
    <property type="entry name" value="Glycopeptide_resist_protein"/>
</dbReference>
<dbReference type="Pfam" id="PF04294">
    <property type="entry name" value="VanW"/>
    <property type="match status" value="1"/>
</dbReference>